<evidence type="ECO:0000313" key="6">
    <source>
        <dbReference type="Proteomes" id="UP000467236"/>
    </source>
</evidence>
<reference evidence="5 6" key="1">
    <citation type="journal article" date="2019" name="Emerg. Microbes Infect.">
        <title>Comprehensive subspecies identification of 175 nontuberculous mycobacteria species based on 7547 genomic profiles.</title>
        <authorList>
            <person name="Matsumoto Y."/>
            <person name="Kinjo T."/>
            <person name="Motooka D."/>
            <person name="Nabeya D."/>
            <person name="Jung N."/>
            <person name="Uechi K."/>
            <person name="Horii T."/>
            <person name="Iida T."/>
            <person name="Fujita J."/>
            <person name="Nakamura S."/>
        </authorList>
    </citation>
    <scope>NUCLEOTIDE SEQUENCE [LARGE SCALE GENOMIC DNA]</scope>
    <source>
        <strain evidence="5 6">JCM 14233</strain>
    </source>
</reference>
<evidence type="ECO:0000256" key="4">
    <source>
        <dbReference type="ARBA" id="ARBA00022840"/>
    </source>
</evidence>
<dbReference type="GO" id="GO:0005524">
    <property type="term" value="F:ATP binding"/>
    <property type="evidence" value="ECO:0007669"/>
    <property type="project" value="UniProtKB-KW"/>
</dbReference>
<dbReference type="KEGG" id="mshj:MSHI_36380"/>
<evidence type="ECO:0000256" key="2">
    <source>
        <dbReference type="ARBA" id="ARBA00022448"/>
    </source>
</evidence>
<keyword evidence="4 5" id="KW-0067">ATP-binding</keyword>
<dbReference type="InterPro" id="IPR015854">
    <property type="entry name" value="ABC_transpr_LolD-like"/>
</dbReference>
<sequence length="235" mass="24515">MGSSQEHPPAPVLQLTDIHHRYGDGDTAVHALKGISLSVRRGEVVLVVGPSGGGKTTALLVMGLLLTPDSGAVHIGGQDAGALSPRQRAETRLHRVGFVFQDYNLLASLTSVDNVALPLRYAGVRKPAALARATELLESLDLGHRAQHRPATLSGGEKQRVAAARALAMGPDVILADEPTANLDSATGQKVTGQLATAAKAQDCAVVIVTHDARLHTIADRVLHLEDGQLVTTAA</sequence>
<accession>A0A7I7MV27</accession>
<comment type="similarity">
    <text evidence="1">Belongs to the ABC transporter superfamily.</text>
</comment>
<dbReference type="Proteomes" id="UP000467236">
    <property type="component" value="Chromosome"/>
</dbReference>
<dbReference type="GO" id="GO:0016887">
    <property type="term" value="F:ATP hydrolysis activity"/>
    <property type="evidence" value="ECO:0007669"/>
    <property type="project" value="InterPro"/>
</dbReference>
<dbReference type="OrthoDB" id="9802264at2"/>
<dbReference type="InterPro" id="IPR027417">
    <property type="entry name" value="P-loop_NTPase"/>
</dbReference>
<dbReference type="SUPFAM" id="SSF52540">
    <property type="entry name" value="P-loop containing nucleoside triphosphate hydrolases"/>
    <property type="match status" value="1"/>
</dbReference>
<dbReference type="InterPro" id="IPR017911">
    <property type="entry name" value="MacB-like_ATP-bd"/>
</dbReference>
<proteinExistence type="inferred from homology"/>
<organism evidence="5 6">
    <name type="scientific">Mycobacterium shinjukuense</name>
    <dbReference type="NCBI Taxonomy" id="398694"/>
    <lineage>
        <taxon>Bacteria</taxon>
        <taxon>Bacillati</taxon>
        <taxon>Actinomycetota</taxon>
        <taxon>Actinomycetes</taxon>
        <taxon>Mycobacteriales</taxon>
        <taxon>Mycobacteriaceae</taxon>
        <taxon>Mycobacterium</taxon>
    </lineage>
</organism>
<gene>
    <name evidence="5" type="ORF">MSHI_36380</name>
</gene>
<keyword evidence="2" id="KW-0813">Transport</keyword>
<dbReference type="EMBL" id="AP022575">
    <property type="protein sequence ID" value="BBX75732.1"/>
    <property type="molecule type" value="Genomic_DNA"/>
</dbReference>
<dbReference type="RefSeq" id="WP_083050372.1">
    <property type="nucleotide sequence ID" value="NZ_AP022575.1"/>
</dbReference>
<dbReference type="Gene3D" id="3.40.50.300">
    <property type="entry name" value="P-loop containing nucleotide triphosphate hydrolases"/>
    <property type="match status" value="1"/>
</dbReference>
<dbReference type="PANTHER" id="PTHR24220:SF689">
    <property type="entry name" value="LIPOPROTEIN-RELEASING SYSTEM ATP-BINDING PROTEIN LOLD"/>
    <property type="match status" value="1"/>
</dbReference>
<dbReference type="GO" id="GO:0098796">
    <property type="term" value="C:membrane protein complex"/>
    <property type="evidence" value="ECO:0007669"/>
    <property type="project" value="UniProtKB-ARBA"/>
</dbReference>
<keyword evidence="3" id="KW-0547">Nucleotide-binding</keyword>
<dbReference type="GO" id="GO:0022857">
    <property type="term" value="F:transmembrane transporter activity"/>
    <property type="evidence" value="ECO:0007669"/>
    <property type="project" value="TreeGrafter"/>
</dbReference>
<dbReference type="SMART" id="SM00382">
    <property type="entry name" value="AAA"/>
    <property type="match status" value="1"/>
</dbReference>
<dbReference type="PANTHER" id="PTHR24220">
    <property type="entry name" value="IMPORT ATP-BINDING PROTEIN"/>
    <property type="match status" value="1"/>
</dbReference>
<dbReference type="AlphaFoldDB" id="A0A7I7MV27"/>
<evidence type="ECO:0000256" key="1">
    <source>
        <dbReference type="ARBA" id="ARBA00005417"/>
    </source>
</evidence>
<keyword evidence="6" id="KW-1185">Reference proteome</keyword>
<dbReference type="InterPro" id="IPR003593">
    <property type="entry name" value="AAA+_ATPase"/>
</dbReference>
<dbReference type="FunFam" id="3.40.50.300:FF:000032">
    <property type="entry name" value="Export ABC transporter ATP-binding protein"/>
    <property type="match status" value="1"/>
</dbReference>
<dbReference type="GO" id="GO:0005886">
    <property type="term" value="C:plasma membrane"/>
    <property type="evidence" value="ECO:0007669"/>
    <property type="project" value="TreeGrafter"/>
</dbReference>
<dbReference type="PROSITE" id="PS50893">
    <property type="entry name" value="ABC_TRANSPORTER_2"/>
    <property type="match status" value="1"/>
</dbReference>
<dbReference type="CDD" id="cd03255">
    <property type="entry name" value="ABC_MJ0796_LolCDE_FtsE"/>
    <property type="match status" value="1"/>
</dbReference>
<protein>
    <submittedName>
        <fullName evidence="5">Putative ABC transporter, ATP-binding protein</fullName>
    </submittedName>
</protein>
<evidence type="ECO:0000256" key="3">
    <source>
        <dbReference type="ARBA" id="ARBA00022741"/>
    </source>
</evidence>
<dbReference type="Pfam" id="PF00005">
    <property type="entry name" value="ABC_tran"/>
    <property type="match status" value="1"/>
</dbReference>
<name>A0A7I7MV27_9MYCO</name>
<dbReference type="InterPro" id="IPR003439">
    <property type="entry name" value="ABC_transporter-like_ATP-bd"/>
</dbReference>
<evidence type="ECO:0000313" key="5">
    <source>
        <dbReference type="EMBL" id="BBX75732.1"/>
    </source>
</evidence>